<keyword evidence="4" id="KW-1185">Reference proteome</keyword>
<dbReference type="InterPro" id="IPR025738">
    <property type="entry name" value="BatD"/>
</dbReference>
<evidence type="ECO:0000313" key="4">
    <source>
        <dbReference type="Proteomes" id="UP000219374"/>
    </source>
</evidence>
<sequence length="559" mass="58785">MKRNIIVTLMIVAACWLGLPSAQAATRAWLEQPQVALGEAVTLNIETGLASAAPDLTPLMDDFELSDQSSSRSVRLVNGQMTSRTLYAITLTPKRAGELTLPSLRVGSERTAPLTLQVTAAPGSPANGGDARVFLETVVDDAKPYVQQAVGVSVRLHYAVPLASGQLDLDTPEGALLQKIGDDITSSREINGRRYNVVERRFLLVPDRSGPMTLPAPRFVGRGAGGWMDDFLGGNSREMRAAGSARTLEVRPQPANAPQPWLPLRDLRMRYVAAPQTLRAGEAATLTVEVLAVGAIRAQLPELPSPSVPGAQVFAEPPQYDESFAGGTPQVRLTRRYSVVPNQAGPLLIPGPSLGWWDVRAGSAQTASLPDLKLTVAAGSGSFAAPAAASPDAAAAGASGTGNALVLGPEASPADAGPWRWLAAGFALLWLATLVWALQRRTIVPARRAAVAGEHAAPAAATHSLADLKRALDGADLVEVGQVLCGLAAPPARDLDALAARLQQASQRDAIEDLRRACWAGGDASAARSAIREAFRKGPVWRTATAPETSPLPPLYPQR</sequence>
<feature type="signal peptide" evidence="2">
    <location>
        <begin position="1"/>
        <end position="24"/>
    </location>
</feature>
<evidence type="ECO:0000256" key="1">
    <source>
        <dbReference type="SAM" id="Phobius"/>
    </source>
</evidence>
<dbReference type="RefSeq" id="WP_238394486.1">
    <property type="nucleotide sequence ID" value="NZ_OCND01000002.1"/>
</dbReference>
<gene>
    <name evidence="3" type="ORF">SAMN06296416_102306</name>
</gene>
<name>A0A286D3M7_9GAMM</name>
<keyword evidence="1" id="KW-0472">Membrane</keyword>
<dbReference type="AlphaFoldDB" id="A0A286D3M7"/>
<evidence type="ECO:0000313" key="3">
    <source>
        <dbReference type="EMBL" id="SOD53234.1"/>
    </source>
</evidence>
<protein>
    <submittedName>
        <fullName evidence="3">Oxygen tolerance</fullName>
    </submittedName>
</protein>
<dbReference type="Proteomes" id="UP000219374">
    <property type="component" value="Unassembled WGS sequence"/>
</dbReference>
<evidence type="ECO:0000256" key="2">
    <source>
        <dbReference type="SAM" id="SignalP"/>
    </source>
</evidence>
<dbReference type="PROSITE" id="PS51257">
    <property type="entry name" value="PROKAR_LIPOPROTEIN"/>
    <property type="match status" value="1"/>
</dbReference>
<keyword evidence="1" id="KW-0812">Transmembrane</keyword>
<reference evidence="3 4" key="1">
    <citation type="submission" date="2017-09" db="EMBL/GenBank/DDBJ databases">
        <authorList>
            <person name="Ehlers B."/>
            <person name="Leendertz F.H."/>
        </authorList>
    </citation>
    <scope>NUCLEOTIDE SEQUENCE [LARGE SCALE GENOMIC DNA]</scope>
    <source>
        <strain evidence="3 4">CGMCC 1.10978</strain>
    </source>
</reference>
<keyword evidence="1" id="KW-1133">Transmembrane helix</keyword>
<dbReference type="PANTHER" id="PTHR40940">
    <property type="entry name" value="PROTEIN BATD-RELATED"/>
    <property type="match status" value="1"/>
</dbReference>
<feature type="transmembrane region" description="Helical" evidence="1">
    <location>
        <begin position="419"/>
        <end position="438"/>
    </location>
</feature>
<dbReference type="EMBL" id="OCND01000002">
    <property type="protein sequence ID" value="SOD53234.1"/>
    <property type="molecule type" value="Genomic_DNA"/>
</dbReference>
<proteinExistence type="predicted"/>
<organism evidence="3 4">
    <name type="scientific">Pseudoxanthomonas wuyuanensis</name>
    <dbReference type="NCBI Taxonomy" id="1073196"/>
    <lineage>
        <taxon>Bacteria</taxon>
        <taxon>Pseudomonadati</taxon>
        <taxon>Pseudomonadota</taxon>
        <taxon>Gammaproteobacteria</taxon>
        <taxon>Lysobacterales</taxon>
        <taxon>Lysobacteraceae</taxon>
        <taxon>Pseudoxanthomonas</taxon>
    </lineage>
</organism>
<feature type="chain" id="PRO_5012018509" evidence="2">
    <location>
        <begin position="25"/>
        <end position="559"/>
    </location>
</feature>
<keyword evidence="2" id="KW-0732">Signal</keyword>
<accession>A0A286D3M7</accession>
<dbReference type="PANTHER" id="PTHR40940:SF1">
    <property type="entry name" value="PROTEIN BATD"/>
    <property type="match status" value="1"/>
</dbReference>
<dbReference type="Pfam" id="PF13584">
    <property type="entry name" value="BatD"/>
    <property type="match status" value="1"/>
</dbReference>